<evidence type="ECO:0000256" key="13">
    <source>
        <dbReference type="ARBA" id="ARBA00071083"/>
    </source>
</evidence>
<name>H3B307_LATCH</name>
<organism evidence="26 27">
    <name type="scientific">Latimeria chalumnae</name>
    <name type="common">Coelacanth</name>
    <dbReference type="NCBI Taxonomy" id="7897"/>
    <lineage>
        <taxon>Eukaryota</taxon>
        <taxon>Metazoa</taxon>
        <taxon>Chordata</taxon>
        <taxon>Craniata</taxon>
        <taxon>Vertebrata</taxon>
        <taxon>Euteleostomi</taxon>
        <taxon>Coelacanthiformes</taxon>
        <taxon>Coelacanthidae</taxon>
        <taxon>Latimeria</taxon>
    </lineage>
</organism>
<dbReference type="FunFam" id="2.170.300.10:FF:000004">
    <property type="entry name" value="Laminin subunit beta 1"/>
    <property type="match status" value="1"/>
</dbReference>
<feature type="domain" description="Laminin EGF-like" evidence="23">
    <location>
        <begin position="469"/>
        <end position="520"/>
    </location>
</feature>
<evidence type="ECO:0000256" key="9">
    <source>
        <dbReference type="ARBA" id="ARBA00023157"/>
    </source>
</evidence>
<dbReference type="Pfam" id="PF00055">
    <property type="entry name" value="Laminin_N"/>
    <property type="match status" value="1"/>
</dbReference>
<feature type="disulfide bond" evidence="21">
    <location>
        <begin position="949"/>
        <end position="958"/>
    </location>
</feature>
<feature type="disulfide bond" evidence="21">
    <location>
        <begin position="884"/>
        <end position="896"/>
    </location>
</feature>
<dbReference type="EMBL" id="AFYH01088162">
    <property type="status" value="NOT_ANNOTATED_CDS"/>
    <property type="molecule type" value="Genomic_DNA"/>
</dbReference>
<dbReference type="InParanoid" id="H3B307"/>
<feature type="coiled-coil region" evidence="22">
    <location>
        <begin position="1510"/>
        <end position="1565"/>
    </location>
</feature>
<evidence type="ECO:0000256" key="5">
    <source>
        <dbReference type="ARBA" id="ARBA00022737"/>
    </source>
</evidence>
<feature type="disulfide bond" evidence="21">
    <location>
        <begin position="905"/>
        <end position="914"/>
    </location>
</feature>
<reference evidence="27" key="1">
    <citation type="submission" date="2011-08" db="EMBL/GenBank/DDBJ databases">
        <title>The draft genome of Latimeria chalumnae.</title>
        <authorList>
            <person name="Di Palma F."/>
            <person name="Alfoldi J."/>
            <person name="Johnson J."/>
            <person name="Berlin A."/>
            <person name="Gnerre S."/>
            <person name="Jaffe D."/>
            <person name="MacCallum I."/>
            <person name="Young S."/>
            <person name="Walker B.J."/>
            <person name="Lander E."/>
            <person name="Lindblad-Toh K."/>
        </authorList>
    </citation>
    <scope>NUCLEOTIDE SEQUENCE [LARGE SCALE GENOMIC DNA]</scope>
    <source>
        <strain evidence="27">Wild caught</strain>
    </source>
</reference>
<sequence>TEGWKLGGKQKSTLTVRAKSYLSIFFLILPVSAQSALAQDQPSLPQGCTEGSCYPATGNLLIGRAHGLSVTSTCGLQGAEEYCIVSHLQDSDKCFYCHSYDPQQSHQIQNVIYLTNADGEKTWWQAENGVEKVSIRLNLEAEFHFTHLIMKFKTFRPAAMLIERSVDFGLTWKAYRYFSYNCTKMFPGIRQTLRKVDDVICENRYSDIEPSTEGEVIYKVLDPAVTVEDPYSLEIQDLLRITNLRINFTKLHTLGDNLLDQRKEVLAKYYYAVYELVVRGSCFCYGHASECAPVEGVRVGVEGMIHGRCVCKHNTKGLNCENCRDFYHDLPWRPAEANNPHTCRQCDCNNHSRKCHFDMAVYLATGNVSGGVCDNCLHNTMGRNCEICKPFYYRNPMVDIRTEGACIPCDCDPVGSLDGGICDSHTDFNLRMLAGQCRCKENVKGTRCDSCKEGFYGLSENDPQGCQPCRCDPRGIVLSGPPCDQISGDCYCKRYVTGRYCGQCLPEYWGLSSDITGCRPCDCDFGGAYNNRCLMENGHCDCRPHLIGRQCDDVQLGYFCMPLDYYTYEAEDATPHSPTDQELPGEPRPEAQNDCLEYYNGVRNGRSVRLRRPQGIARALQQRAALRRTRQLQRKPDVETIRRPQAPNKMITWTGPGFARVKDGAGLVFKIDNIPYSMEYDIMIRYEPESAENWQAIVSITSESLPMSHRCGNILPSEQMYSVSLQHQQRYLVLPRPFCFETNNRYIIAIRFQRDDAKHRHVTAFILIDSLVLLPKYTELPGFHGNDPSSVHHREEMERYMCLDSFKMATMPTLAEMCIKLICSVSAIIHDGALPCECDPQGSTSAVCEKIGGQCKCKPNVIGRHCDQCAPGTYGFGPSGCYPCNCHSHGSVSDICDPSSGQCRCQHGAIGRQCDQCLPGQWGFPNCRPCQCNSHSEVCNSKTGTCMDCRDYTTGRHCERCLDGYFGNPVLGSGEQCRPCPCPRYPGSGHYHGNSCDMDQESNEIVCHCVPGYTGLRCDRCSPGYFGNPALEGSVCRPCQCNNNIETSDPGACDPQTGTCLRCLFNTDGPSCAECKLGYYGNALLHSCRQCTCNLQGTLDSHCTQDGCYCDRVTGNCPCRPNVIGRNCDQCAPNHWDFSQGPGCQPCACNVVHAVAPSCNMVRTQQGTGGYICTYSTYTHTVHMYIQCISCDCDINGVETLQCNHSTGQCYCREGVTGPICNQCARGFHGNFPQCAHCHPCFHQWDQVVMSLQAELEGIKRKVSDIIEGGLPDSFDEGRMKALEDKLAQIQELISSNGTSLQEQFNHVFQLENAIRRELSQLSRKLEKIQRQLSNTELSNQEEREKLRALEDELRTLNESVHRFREQLKNAITSGFTGSEKCSFPLVSFISFIPSPPPRSHVLSPPSTQSSSSQQGSDILFYSRIRPNVKMEVVVLPVELQKRVPTLELNRCSERVCGAPGHASCAESPCGGANCRDNLGNRVCGGKGCDGAVPTAVEALKKVQNVSKELTNKGAELDAVSQKIQQIQEEAQDTKEEVEKALSKAQEVKDRIASSTEELRNFIKKIKDFLNEEGADPESIELVARQVLNISLPASASDIAGVLKQIKDSISNVSNVDQILNATAENLQALKDLLKRANEANAHPYAGSSNTQDMNLTRDMNLARVRPGRTPCRRAFLIVRQVNDKVSAIGEKQMDAMNRLANLSKEVDELKNKMELNRKMAAEAKEKADKAAVVAKDLNEVMEEVEKKYTKLKKQIEGLDDDSGDAASRVHKVKKEAEDLLKKARSDLEKLKDLENKFQQNRKNMEEKIATLQELEQKANDLVQYIRNKSSAYASC</sequence>
<feature type="disulfide bond" evidence="21">
    <location>
        <begin position="886"/>
        <end position="903"/>
    </location>
</feature>
<keyword evidence="11 21" id="KW-0424">Laminin EGF-like domain</keyword>
<dbReference type="Pfam" id="PF21199">
    <property type="entry name" value="LAMININ_IV_B"/>
    <property type="match status" value="1"/>
</dbReference>
<accession>H3B307</accession>
<dbReference type="PROSITE" id="PS00022">
    <property type="entry name" value="EGF_1"/>
    <property type="match status" value="1"/>
</dbReference>
<dbReference type="EMBL" id="AFYH01088157">
    <property type="status" value="NOT_ANNOTATED_CDS"/>
    <property type="molecule type" value="Genomic_DNA"/>
</dbReference>
<feature type="disulfide bond" evidence="21">
    <location>
        <begin position="836"/>
        <end position="848"/>
    </location>
</feature>
<evidence type="ECO:0000256" key="7">
    <source>
        <dbReference type="ARBA" id="ARBA00022889"/>
    </source>
</evidence>
<dbReference type="FunFam" id="2.10.25.10:FF:000135">
    <property type="entry name" value="Laminin subunit beta 4"/>
    <property type="match status" value="2"/>
</dbReference>
<dbReference type="PROSITE" id="PS50027">
    <property type="entry name" value="EGF_LAM_2"/>
    <property type="match status" value="9"/>
</dbReference>
<evidence type="ECO:0000256" key="21">
    <source>
        <dbReference type="PROSITE-ProRule" id="PRU00460"/>
    </source>
</evidence>
<feature type="domain" description="Laminin EGF-like" evidence="23">
    <location>
        <begin position="1191"/>
        <end position="1240"/>
    </location>
</feature>
<gene>
    <name evidence="26" type="primary">LAMB2L</name>
</gene>
<feature type="disulfide bond" evidence="21">
    <location>
        <begin position="504"/>
        <end position="518"/>
    </location>
</feature>
<dbReference type="InterPro" id="IPR000742">
    <property type="entry name" value="EGF"/>
</dbReference>
<dbReference type="SUPFAM" id="SSF57196">
    <property type="entry name" value="EGF/Laminin"/>
    <property type="match status" value="12"/>
</dbReference>
<dbReference type="FunFam" id="2.60.120.260:FF:000010">
    <property type="entry name" value="Laminin subunit beta 1"/>
    <property type="match status" value="1"/>
</dbReference>
<keyword evidence="27" id="KW-1185">Reference proteome</keyword>
<dbReference type="InterPro" id="IPR056558">
    <property type="entry name" value="LAMB1-4_helical"/>
</dbReference>
<comment type="caution">
    <text evidence="21">Lacks conserved residue(s) required for the propagation of feature annotation.</text>
</comment>
<dbReference type="SMART" id="SM00181">
    <property type="entry name" value="EGF"/>
    <property type="match status" value="8"/>
</dbReference>
<feature type="coiled-coil region" evidence="22">
    <location>
        <begin position="1693"/>
        <end position="1832"/>
    </location>
</feature>
<dbReference type="GO" id="GO:0031175">
    <property type="term" value="P:neuron projection development"/>
    <property type="evidence" value="ECO:0007669"/>
    <property type="project" value="UniProtKB-ARBA"/>
</dbReference>
<evidence type="ECO:0000256" key="6">
    <source>
        <dbReference type="ARBA" id="ARBA00022869"/>
    </source>
</evidence>
<dbReference type="SMART" id="SM00136">
    <property type="entry name" value="LamNT"/>
    <property type="match status" value="1"/>
</dbReference>
<feature type="domain" description="Laminin EGF-like" evidence="23">
    <location>
        <begin position="1091"/>
        <end position="1146"/>
    </location>
</feature>
<evidence type="ECO:0000256" key="20">
    <source>
        <dbReference type="ARBA" id="ARBA00083813"/>
    </source>
</evidence>
<evidence type="ECO:0000256" key="15">
    <source>
        <dbReference type="ARBA" id="ARBA00075415"/>
    </source>
</evidence>
<feature type="domain" description="Laminin EGF-like" evidence="23">
    <location>
        <begin position="980"/>
        <end position="1038"/>
    </location>
</feature>
<keyword evidence="3" id="KW-0272">Extracellular matrix</keyword>
<dbReference type="PANTHER" id="PTHR10574">
    <property type="entry name" value="NETRIN/LAMININ-RELATED"/>
    <property type="match status" value="1"/>
</dbReference>
<feature type="domain" description="Laminin EGF-like" evidence="23">
    <location>
        <begin position="930"/>
        <end position="979"/>
    </location>
</feature>
<dbReference type="Proteomes" id="UP000008672">
    <property type="component" value="Unassembled WGS sequence"/>
</dbReference>
<evidence type="ECO:0000256" key="17">
    <source>
        <dbReference type="ARBA" id="ARBA00076958"/>
    </source>
</evidence>
<feature type="disulfide bond" evidence="21">
    <location>
        <begin position="1009"/>
        <end position="1018"/>
    </location>
</feature>
<evidence type="ECO:0000256" key="11">
    <source>
        <dbReference type="ARBA" id="ARBA00023292"/>
    </source>
</evidence>
<dbReference type="Gene3D" id="2.170.300.10">
    <property type="entry name" value="Tie2 ligand-binding domain superfamily"/>
    <property type="match status" value="1"/>
</dbReference>
<keyword evidence="5" id="KW-0677">Repeat</keyword>
<dbReference type="InterPro" id="IPR056863">
    <property type="entry name" value="LMN_ATRN_NET-like_EGF"/>
</dbReference>
<dbReference type="InterPro" id="IPR008211">
    <property type="entry name" value="Laminin_N"/>
</dbReference>
<feature type="disulfide bond" evidence="21">
    <location>
        <begin position="1193"/>
        <end position="1210"/>
    </location>
</feature>
<dbReference type="Gene3D" id="2.60.120.260">
    <property type="entry name" value="Galactose-binding domain-like"/>
    <property type="match status" value="1"/>
</dbReference>
<dbReference type="FunFam" id="2.10.25.10:FF:000101">
    <property type="entry name" value="Laminin subunit beta 1"/>
    <property type="match status" value="1"/>
</dbReference>
<feature type="disulfide bond" evidence="21">
    <location>
        <begin position="492"/>
        <end position="501"/>
    </location>
</feature>
<dbReference type="InterPro" id="IPR002049">
    <property type="entry name" value="LE_dom"/>
</dbReference>
<evidence type="ECO:0000256" key="12">
    <source>
        <dbReference type="ARBA" id="ARBA00065312"/>
    </source>
</evidence>
<protein>
    <recommendedName>
        <fullName evidence="13">Laminin subunit beta-1</fullName>
    </recommendedName>
    <alternativeName>
        <fullName evidence="16">Laminin B1 chain</fullName>
    </alternativeName>
    <alternativeName>
        <fullName evidence="14">Laminin-1 subunit beta</fullName>
    </alternativeName>
    <alternativeName>
        <fullName evidence="18">Laminin-10 subunit beta</fullName>
    </alternativeName>
    <alternativeName>
        <fullName evidence="15">Laminin-12 subunit beta</fullName>
    </alternativeName>
    <alternativeName>
        <fullName evidence="19">Laminin-2 subunit beta</fullName>
    </alternativeName>
    <alternativeName>
        <fullName evidence="17">Laminin-6 subunit beta</fullName>
    </alternativeName>
    <alternativeName>
        <fullName evidence="20">Laminin-8 subunit beta</fullName>
    </alternativeName>
</protein>
<feature type="disulfide bond" evidence="21">
    <location>
        <begin position="1224"/>
        <end position="1238"/>
    </location>
</feature>
<dbReference type="PANTHER" id="PTHR10574:SF197">
    <property type="entry name" value="LAMININ SUBUNIT BETA-1 ISOFORM X1"/>
    <property type="match status" value="1"/>
</dbReference>
<feature type="disulfide bond" evidence="21">
    <location>
        <begin position="1212"/>
        <end position="1221"/>
    </location>
</feature>
<dbReference type="FunFam" id="2.170.300.10:FF:000001">
    <property type="entry name" value="Laminin subunit beta-1"/>
    <property type="match status" value="1"/>
</dbReference>
<keyword evidence="2" id="KW-0964">Secreted</keyword>
<dbReference type="InterPro" id="IPR050440">
    <property type="entry name" value="Laminin/Netrin_ECM"/>
</dbReference>
<evidence type="ECO:0000259" key="24">
    <source>
        <dbReference type="PROSITE" id="PS51116"/>
    </source>
</evidence>
<feature type="disulfide bond" evidence="21">
    <location>
        <begin position="1119"/>
        <end position="1128"/>
    </location>
</feature>
<evidence type="ECO:0000256" key="14">
    <source>
        <dbReference type="ARBA" id="ARBA00075282"/>
    </source>
</evidence>
<feature type="domain" description="Laminin EGF-like" evidence="23">
    <location>
        <begin position="282"/>
        <end position="345"/>
    </location>
</feature>
<evidence type="ECO:0000256" key="2">
    <source>
        <dbReference type="ARBA" id="ARBA00022525"/>
    </source>
</evidence>
<dbReference type="OMA" id="EQFCIVS"/>
<evidence type="ECO:0000256" key="19">
    <source>
        <dbReference type="ARBA" id="ARBA00083431"/>
    </source>
</evidence>
<feature type="domain" description="Laminin EGF-like" evidence="23">
    <location>
        <begin position="409"/>
        <end position="468"/>
    </location>
</feature>
<dbReference type="FunFam" id="2.10.25.10:FF:000130">
    <property type="entry name" value="Laminin subunit beta 1"/>
    <property type="match status" value="1"/>
</dbReference>
<dbReference type="CDD" id="cd22295">
    <property type="entry name" value="cc_LAMB_C"/>
    <property type="match status" value="1"/>
</dbReference>
<dbReference type="SMART" id="SM00180">
    <property type="entry name" value="EGF_Lam"/>
    <property type="match status" value="12"/>
</dbReference>
<dbReference type="Ensembl" id="ENSLACT00000016392.1">
    <property type="protein sequence ID" value="ENSLACP00000016278.1"/>
    <property type="gene ID" value="ENSLACG00000014341.1"/>
</dbReference>
<dbReference type="GeneTree" id="ENSGT00940000167093"/>
<feature type="disulfide bond" evidence="21">
    <location>
        <begin position="838"/>
        <end position="855"/>
    </location>
</feature>
<feature type="domain" description="Laminin IV type B" evidence="24">
    <location>
        <begin position="560"/>
        <end position="830"/>
    </location>
</feature>
<dbReference type="eggNOG" id="KOG0994">
    <property type="taxonomic scope" value="Eukaryota"/>
</dbReference>
<evidence type="ECO:0000259" key="23">
    <source>
        <dbReference type="PROSITE" id="PS50027"/>
    </source>
</evidence>
<proteinExistence type="predicted"/>
<evidence type="ECO:0000256" key="3">
    <source>
        <dbReference type="ARBA" id="ARBA00022530"/>
    </source>
</evidence>
<dbReference type="GO" id="GO:0007155">
    <property type="term" value="P:cell adhesion"/>
    <property type="evidence" value="ECO:0007669"/>
    <property type="project" value="UniProtKB-KW"/>
</dbReference>
<dbReference type="GO" id="GO:0043259">
    <property type="term" value="C:laminin-10 complex"/>
    <property type="evidence" value="ECO:0007669"/>
    <property type="project" value="UniProtKB-ARBA"/>
</dbReference>
<keyword evidence="9 21" id="KW-1015">Disulfide bond</keyword>
<evidence type="ECO:0000256" key="10">
    <source>
        <dbReference type="ARBA" id="ARBA00023180"/>
    </source>
</evidence>
<dbReference type="FunFam" id="2.10.25.10:FF:000083">
    <property type="entry name" value="Laminin subunit alpha"/>
    <property type="match status" value="1"/>
</dbReference>
<dbReference type="EMBL" id="AFYH01088158">
    <property type="status" value="NOT_ANNOTATED_CDS"/>
    <property type="molecule type" value="Genomic_DNA"/>
</dbReference>
<feature type="domain" description="Laminin EGF-like" evidence="23">
    <location>
        <begin position="836"/>
        <end position="883"/>
    </location>
</feature>
<dbReference type="InterPro" id="IPR013015">
    <property type="entry name" value="Laminin_IV_B"/>
</dbReference>
<keyword evidence="4" id="KW-0732">Signal</keyword>
<dbReference type="EMBL" id="AFYH01088154">
    <property type="status" value="NOT_ANNOTATED_CDS"/>
    <property type="molecule type" value="Genomic_DNA"/>
</dbReference>
<dbReference type="Gene3D" id="2.10.25.10">
    <property type="entry name" value="Laminin"/>
    <property type="match status" value="10"/>
</dbReference>
<dbReference type="GO" id="GO:0005737">
    <property type="term" value="C:cytoplasm"/>
    <property type="evidence" value="ECO:0007669"/>
    <property type="project" value="UniProtKB-ARBA"/>
</dbReference>
<dbReference type="CDD" id="cd00055">
    <property type="entry name" value="EGF_Lam"/>
    <property type="match status" value="12"/>
</dbReference>
<evidence type="ECO:0000256" key="1">
    <source>
        <dbReference type="ARBA" id="ARBA00004302"/>
    </source>
</evidence>
<keyword evidence="6" id="KW-0084">Basement membrane</keyword>
<feature type="domain" description="Laminin EGF-like" evidence="23">
    <location>
        <begin position="884"/>
        <end position="929"/>
    </location>
</feature>
<evidence type="ECO:0000313" key="26">
    <source>
        <dbReference type="Ensembl" id="ENSLACP00000016278.1"/>
    </source>
</evidence>
<keyword evidence="8 22" id="KW-0175">Coiled coil</keyword>
<dbReference type="HOGENOM" id="CLU_001560_1_0_1"/>
<comment type="subunit">
    <text evidence="12">Laminin is a complex glycoprotein, consisting of three different polypeptide chains (alpha, beta, gamma), which are bound to each other by disulfide bonds into a cross-shaped molecule comprising one long and three short arms with globules at each end. Beta-1 is a subunit of laminin-1 (laminin-111 or EHS laminin), laminin-2 (laminin-211 or merosin), laminin-6 (laminin-311 or K-laminin), laminin-8 (laminin-411), laminin-10 (laminin-511) and laminin-12 (laminin-213). Interacts with ITGB1.</text>
</comment>
<dbReference type="EMBL" id="AFYH01088163">
    <property type="status" value="NOT_ANNOTATED_CDS"/>
    <property type="molecule type" value="Genomic_DNA"/>
</dbReference>
<evidence type="ECO:0000256" key="16">
    <source>
        <dbReference type="ARBA" id="ARBA00076920"/>
    </source>
</evidence>
<dbReference type="EMBL" id="AFYH01088156">
    <property type="status" value="NOT_ANNOTATED_CDS"/>
    <property type="molecule type" value="Genomic_DNA"/>
</dbReference>
<evidence type="ECO:0000256" key="8">
    <source>
        <dbReference type="ARBA" id="ARBA00023054"/>
    </source>
</evidence>
<dbReference type="EMBL" id="AFYH01088161">
    <property type="status" value="NOT_ANNOTATED_CDS"/>
    <property type="molecule type" value="Genomic_DNA"/>
</dbReference>
<feature type="disulfide bond" evidence="21">
    <location>
        <begin position="857"/>
        <end position="866"/>
    </location>
</feature>
<dbReference type="PROSITE" id="PS51117">
    <property type="entry name" value="LAMININ_NTER"/>
    <property type="match status" value="1"/>
</dbReference>
<dbReference type="PROSITE" id="PS01248">
    <property type="entry name" value="EGF_LAM_1"/>
    <property type="match status" value="5"/>
</dbReference>
<dbReference type="FunFam" id="2.10.25.10:FF:000138">
    <property type="entry name" value="Laminin subunit beta 1"/>
    <property type="match status" value="1"/>
</dbReference>
<feature type="domain" description="Laminin N-terminal" evidence="25">
    <location>
        <begin position="49"/>
        <end position="281"/>
    </location>
</feature>
<dbReference type="STRING" id="7897.ENSLACP00000016278"/>
<dbReference type="Pfam" id="PF00053">
    <property type="entry name" value="EGF_laminin"/>
    <property type="match status" value="10"/>
</dbReference>
<evidence type="ECO:0000256" key="22">
    <source>
        <dbReference type="SAM" id="Coils"/>
    </source>
</evidence>
<dbReference type="GO" id="GO:0009887">
    <property type="term" value="P:animal organ morphogenesis"/>
    <property type="evidence" value="ECO:0007669"/>
    <property type="project" value="TreeGrafter"/>
</dbReference>
<keyword evidence="7" id="KW-0130">Cell adhesion</keyword>
<feature type="coiled-coil region" evidence="22">
    <location>
        <begin position="1312"/>
        <end position="1367"/>
    </location>
</feature>
<dbReference type="EMBL" id="AFYH01088155">
    <property type="status" value="NOT_ANNOTATED_CDS"/>
    <property type="molecule type" value="Genomic_DNA"/>
</dbReference>
<dbReference type="FunFam" id="2.10.25.10:FF:000065">
    <property type="entry name" value="Laminin subunit beta 1"/>
    <property type="match status" value="1"/>
</dbReference>
<dbReference type="GO" id="GO:0005606">
    <property type="term" value="C:laminin-1 complex"/>
    <property type="evidence" value="ECO:0007669"/>
    <property type="project" value="UniProtKB-ARBA"/>
</dbReference>
<dbReference type="GO" id="GO:0009888">
    <property type="term" value="P:tissue development"/>
    <property type="evidence" value="ECO:0007669"/>
    <property type="project" value="TreeGrafter"/>
</dbReference>
<evidence type="ECO:0000313" key="27">
    <source>
        <dbReference type="Proteomes" id="UP000008672"/>
    </source>
</evidence>
<evidence type="ECO:0000259" key="25">
    <source>
        <dbReference type="PROSITE" id="PS51117"/>
    </source>
</evidence>
<dbReference type="PROSITE" id="PS51116">
    <property type="entry name" value="LAMININ_IVB"/>
    <property type="match status" value="1"/>
</dbReference>
<dbReference type="FunFam" id="2.10.25.10:FF:000084">
    <property type="entry name" value="Laminin subunit alpha 3"/>
    <property type="match status" value="1"/>
</dbReference>
<feature type="disulfide bond" evidence="21">
    <location>
        <begin position="439"/>
        <end position="448"/>
    </location>
</feature>
<dbReference type="FunFam" id="2.10.25.10:FF:000280">
    <property type="entry name" value="Laminin subunit beta 4"/>
    <property type="match status" value="1"/>
</dbReference>
<feature type="disulfide bond" evidence="21">
    <location>
        <begin position="311"/>
        <end position="320"/>
    </location>
</feature>
<feature type="disulfide bond" evidence="21">
    <location>
        <begin position="1191"/>
        <end position="1203"/>
    </location>
</feature>
<dbReference type="Pfam" id="PF23219">
    <property type="entry name" value="LAMB1"/>
    <property type="match status" value="1"/>
</dbReference>
<evidence type="ECO:0000256" key="18">
    <source>
        <dbReference type="ARBA" id="ARBA00082919"/>
    </source>
</evidence>
<dbReference type="EMBL" id="AFYH01088160">
    <property type="status" value="NOT_ANNOTATED_CDS"/>
    <property type="molecule type" value="Genomic_DNA"/>
</dbReference>
<dbReference type="FunFam" id="2.10.25.10:FF:000011">
    <property type="entry name" value="Cadherin EGF LAG seven-pass G-type receptor"/>
    <property type="match status" value="1"/>
</dbReference>
<keyword evidence="10" id="KW-0325">Glycoprotein</keyword>
<reference evidence="26" key="3">
    <citation type="submission" date="2025-09" db="UniProtKB">
        <authorList>
            <consortium name="Ensembl"/>
        </authorList>
    </citation>
    <scope>IDENTIFICATION</scope>
</reference>
<dbReference type="EMBL" id="AFYH01088159">
    <property type="status" value="NOT_ANNOTATED_CDS"/>
    <property type="molecule type" value="Genomic_DNA"/>
</dbReference>
<evidence type="ECO:0000256" key="4">
    <source>
        <dbReference type="ARBA" id="ARBA00022729"/>
    </source>
</evidence>
<comment type="subcellular location">
    <subcellularLocation>
        <location evidence="1">Secreted</location>
        <location evidence="1">Extracellular space</location>
        <location evidence="1">Extracellular matrix</location>
        <location evidence="1">Basement membrane</location>
    </subcellularLocation>
</comment>
<reference evidence="26" key="2">
    <citation type="submission" date="2025-08" db="UniProtKB">
        <authorList>
            <consortium name="Ensembl"/>
        </authorList>
    </citation>
    <scope>IDENTIFICATION</scope>
</reference>
<dbReference type="PRINTS" id="PR00011">
    <property type="entry name" value="EGFLAMININ"/>
</dbReference>
<dbReference type="Pfam" id="PF24973">
    <property type="entry name" value="EGF_LMN_ATRN"/>
    <property type="match status" value="2"/>
</dbReference>